<dbReference type="PANTHER" id="PTHR46323">
    <property type="entry name" value="BETA-GALACTOSIDASE"/>
    <property type="match status" value="1"/>
</dbReference>
<dbReference type="Gene3D" id="3.20.20.80">
    <property type="entry name" value="Glycosidases"/>
    <property type="match status" value="1"/>
</dbReference>
<dbReference type="PANTHER" id="PTHR46323:SF2">
    <property type="entry name" value="BETA-GALACTOSIDASE"/>
    <property type="match status" value="1"/>
</dbReference>
<proteinExistence type="predicted"/>
<dbReference type="Pfam" id="PF16353">
    <property type="entry name" value="LacZ_4"/>
    <property type="match status" value="1"/>
</dbReference>
<dbReference type="EC" id="3.2.1.23" evidence="2"/>
<evidence type="ECO:0000256" key="4">
    <source>
        <dbReference type="ARBA" id="ARBA00023295"/>
    </source>
</evidence>
<dbReference type="Pfam" id="PF13287">
    <property type="entry name" value="Fn3_assoc"/>
    <property type="match status" value="1"/>
</dbReference>
<reference evidence="6" key="1">
    <citation type="submission" date="2018-06" db="EMBL/GenBank/DDBJ databases">
        <authorList>
            <person name="Zhirakovskaya E."/>
        </authorList>
    </citation>
    <scope>NUCLEOTIDE SEQUENCE</scope>
</reference>
<dbReference type="Pfam" id="PF13290">
    <property type="entry name" value="CHB_HEX_C_1"/>
    <property type="match status" value="1"/>
</dbReference>
<evidence type="ECO:0000256" key="1">
    <source>
        <dbReference type="ARBA" id="ARBA00001412"/>
    </source>
</evidence>
<dbReference type="SUPFAM" id="SSF56988">
    <property type="entry name" value="Anthrax protective antigen"/>
    <property type="match status" value="1"/>
</dbReference>
<keyword evidence="3 6" id="KW-0378">Hydrolase</keyword>
<dbReference type="InterPro" id="IPR004199">
    <property type="entry name" value="B-gal_small/dom_5"/>
</dbReference>
<dbReference type="AlphaFoldDB" id="A0A3B1D3M7"/>
<dbReference type="InterPro" id="IPR006103">
    <property type="entry name" value="Glyco_hydro_2_cat"/>
</dbReference>
<dbReference type="InterPro" id="IPR017853">
    <property type="entry name" value="GH"/>
</dbReference>
<dbReference type="PROSITE" id="PS51820">
    <property type="entry name" value="PA14"/>
    <property type="match status" value="1"/>
</dbReference>
<dbReference type="SUPFAM" id="SSF49303">
    <property type="entry name" value="beta-Galactosidase/glucuronidase domain"/>
    <property type="match status" value="1"/>
</dbReference>
<accession>A0A3B1D3M7</accession>
<evidence type="ECO:0000256" key="3">
    <source>
        <dbReference type="ARBA" id="ARBA00022801"/>
    </source>
</evidence>
<dbReference type="InterPro" id="IPR036156">
    <property type="entry name" value="Beta-gal/glucu_dom_sf"/>
</dbReference>
<dbReference type="GO" id="GO:0005990">
    <property type="term" value="P:lactose catabolic process"/>
    <property type="evidence" value="ECO:0007669"/>
    <property type="project" value="TreeGrafter"/>
</dbReference>
<dbReference type="InterPro" id="IPR032312">
    <property type="entry name" value="LacZ_4"/>
</dbReference>
<dbReference type="EMBL" id="UOGD01000331">
    <property type="protein sequence ID" value="VAX26295.1"/>
    <property type="molecule type" value="Genomic_DNA"/>
</dbReference>
<feature type="domain" description="PA14" evidence="5">
    <location>
        <begin position="670"/>
        <end position="808"/>
    </location>
</feature>
<dbReference type="Gene3D" id="2.70.98.10">
    <property type="match status" value="1"/>
</dbReference>
<dbReference type="SMART" id="SM00758">
    <property type="entry name" value="PA14"/>
    <property type="match status" value="1"/>
</dbReference>
<dbReference type="Gene3D" id="3.90.182.10">
    <property type="entry name" value="Toxin - Anthrax Protective Antigen,domain 1"/>
    <property type="match status" value="1"/>
</dbReference>
<sequence>YVHAMGNGLGNMQEYWDVIESNPIFMGACVWDWVDQGLYKKDENGTEFFAYGGDFGPPDTPSDGHFSINGLILPNRKISPKMWEVKKVYQNIKILPVDLLSGKVKVKNKFIFTNLDKYIAQWEVKEDGVVIQNGELGMLNVEPLTEKTIDIPIQKINTKAGAEYWLKVKFVETEDNLWAGKGFEIAWDQMKLPLKVEKAEIVSLSNETAPKVFEDDNTVSITGDGFSIQFSKSTGIITSLKYNNKEYLYAGDDYKTGPHLNLFRAPLDNDAKVLHQWDKYNFMLMKEELQKFKVIQDKNNTIRIISDIKYNANNKGAFLHRSIYTILDNGDINVDNQFIPVGNLPTLPEIAVSMIMNPEFEQLKWYGRGPNENYPDRKTGAAIGQYSSTVDEQYFPYIKPQATGSKQDVRWVMFSNSDNKGIMFVNGSYPFSFSALHYSQEDLAIAKHTNELKRSDEIYVNIYASERGVGNASCGPEILEQYEVKARPLSFSYSIRPVENGKSADELARKKLPIVSTPMITRDRYGKVTIISSSSKDNIYYTLDGSEPTKESKKYIIPFNFISSGIVSAKVIDEDLASPLTTKEFKQLAMIPPVITPQNVYFTDSVIVNISCKVNDAEIYYTLDGSKPDIKSEQYKEPIYIKNNSRLKAVAYKRGFAASNIVTSEYKKVDYNYGIQYKYYVDHWEKVPNFLNLTPESSGIIDRFDLDAIETNRDHYALLMFASINIKKDGEYIFYVGSNDGSKLSIDNKLVVNNDGEHGYELMSGKIYLKKGKHSLELSYFQSGGEQALKVFWKGPGFDKREMTKEDISGN</sequence>
<dbReference type="InterPro" id="IPR013783">
    <property type="entry name" value="Ig-like_fold"/>
</dbReference>
<dbReference type="SUPFAM" id="SSF51445">
    <property type="entry name" value="(Trans)glycosidases"/>
    <property type="match status" value="1"/>
</dbReference>
<dbReference type="InterPro" id="IPR037524">
    <property type="entry name" value="PA14/GLEYA"/>
</dbReference>
<gene>
    <name evidence="6" type="ORF">MNBD_IGNAVI01-157</name>
</gene>
<dbReference type="InterPro" id="IPR059177">
    <property type="entry name" value="GH29D-like_dom"/>
</dbReference>
<keyword evidence="4 6" id="KW-0326">Glycosidase</keyword>
<dbReference type="Gene3D" id="2.60.40.10">
    <property type="entry name" value="Immunoglobulins"/>
    <property type="match status" value="1"/>
</dbReference>
<dbReference type="InterPro" id="IPR011658">
    <property type="entry name" value="PA14_dom"/>
</dbReference>
<dbReference type="SUPFAM" id="SSF74650">
    <property type="entry name" value="Galactose mutarotase-like"/>
    <property type="match status" value="1"/>
</dbReference>
<comment type="catalytic activity">
    <reaction evidence="1">
        <text>Hydrolysis of terminal non-reducing beta-D-galactose residues in beta-D-galactosides.</text>
        <dbReference type="EC" id="3.2.1.23"/>
    </reaction>
</comment>
<evidence type="ECO:0000256" key="2">
    <source>
        <dbReference type="ARBA" id="ARBA00012756"/>
    </source>
</evidence>
<dbReference type="InterPro" id="IPR026876">
    <property type="entry name" value="Fn3_assoc_repeat"/>
</dbReference>
<evidence type="ECO:0000313" key="6">
    <source>
        <dbReference type="EMBL" id="VAX26295.1"/>
    </source>
</evidence>
<feature type="non-terminal residue" evidence="6">
    <location>
        <position position="1"/>
    </location>
</feature>
<evidence type="ECO:0000259" key="5">
    <source>
        <dbReference type="PROSITE" id="PS51820"/>
    </source>
</evidence>
<dbReference type="InterPro" id="IPR014718">
    <property type="entry name" value="GH-type_carb-bd"/>
</dbReference>
<dbReference type="Pfam" id="PF02836">
    <property type="entry name" value="Glyco_hydro_2_C"/>
    <property type="match status" value="1"/>
</dbReference>
<dbReference type="GO" id="GO:0030246">
    <property type="term" value="F:carbohydrate binding"/>
    <property type="evidence" value="ECO:0007669"/>
    <property type="project" value="InterPro"/>
</dbReference>
<protein>
    <recommendedName>
        <fullName evidence="2">beta-galactosidase</fullName>
        <ecNumber evidence="2">3.2.1.23</ecNumber>
    </recommendedName>
</protein>
<dbReference type="GO" id="GO:0004565">
    <property type="term" value="F:beta-galactosidase activity"/>
    <property type="evidence" value="ECO:0007669"/>
    <property type="project" value="UniProtKB-EC"/>
</dbReference>
<name>A0A3B1D3M7_9ZZZZ</name>
<dbReference type="InterPro" id="IPR011013">
    <property type="entry name" value="Gal_mutarotase_sf_dom"/>
</dbReference>
<dbReference type="Pfam" id="PF07691">
    <property type="entry name" value="PA14"/>
    <property type="match status" value="1"/>
</dbReference>
<dbReference type="SMART" id="SM01038">
    <property type="entry name" value="Bgal_small_N"/>
    <property type="match status" value="1"/>
</dbReference>
<dbReference type="GO" id="GO:0009341">
    <property type="term" value="C:beta-galactosidase complex"/>
    <property type="evidence" value="ECO:0007669"/>
    <property type="project" value="InterPro"/>
</dbReference>
<organism evidence="6">
    <name type="scientific">hydrothermal vent metagenome</name>
    <dbReference type="NCBI Taxonomy" id="652676"/>
    <lineage>
        <taxon>unclassified sequences</taxon>
        <taxon>metagenomes</taxon>
        <taxon>ecological metagenomes</taxon>
    </lineage>
</organism>
<dbReference type="Pfam" id="PF02929">
    <property type="entry name" value="Bgal_small_N"/>
    <property type="match status" value="1"/>
</dbReference>
<dbReference type="InterPro" id="IPR050347">
    <property type="entry name" value="Bact_Beta-galactosidase"/>
</dbReference>